<accession>A0A8J2JEB8</accession>
<evidence type="ECO:0000313" key="1">
    <source>
        <dbReference type="EMBL" id="CAG7716262.1"/>
    </source>
</evidence>
<dbReference type="Proteomes" id="UP000708208">
    <property type="component" value="Unassembled WGS sequence"/>
</dbReference>
<reference evidence="1" key="1">
    <citation type="submission" date="2021-06" db="EMBL/GenBank/DDBJ databases">
        <authorList>
            <person name="Hodson N. C."/>
            <person name="Mongue J. A."/>
            <person name="Jaron S. K."/>
        </authorList>
    </citation>
    <scope>NUCLEOTIDE SEQUENCE</scope>
</reference>
<proteinExistence type="predicted"/>
<dbReference type="EMBL" id="CAJVCH010037149">
    <property type="protein sequence ID" value="CAG7716262.1"/>
    <property type="molecule type" value="Genomic_DNA"/>
</dbReference>
<dbReference type="AlphaFoldDB" id="A0A8J2JEB8"/>
<organism evidence="1 2">
    <name type="scientific">Allacma fusca</name>
    <dbReference type="NCBI Taxonomy" id="39272"/>
    <lineage>
        <taxon>Eukaryota</taxon>
        <taxon>Metazoa</taxon>
        <taxon>Ecdysozoa</taxon>
        <taxon>Arthropoda</taxon>
        <taxon>Hexapoda</taxon>
        <taxon>Collembola</taxon>
        <taxon>Symphypleona</taxon>
        <taxon>Sminthuridae</taxon>
        <taxon>Allacma</taxon>
    </lineage>
</organism>
<sequence length="654" mass="76024">MYISKSLWNLSRLYNLQKVHVGTVGRVFPRLNIGWNRSESTASLPHQPTSNQLFVLNENNHIISFLKQRPEYAPTLFSSEKIQQDFETKKVKIHPVALEFWNRSLEPELKPLEDEVYVKIISDIVENLQSFSDPSLRLILAGMLKFPWGTSARHANFERLWKNLDTECYQRMKSGVWTIEEMFQIDDAFCQINLQRFSGCHWFMIKKCFRKCERLNRTQFVRFMFGLNQSRKIHESINTYELEYNLKRLIGELNAEELAVISLAFFKTATPIRDQSLLRLILENVMKNLSNMSSMDITSVAKMARHSAVFNVEEHLLKFMDTCVPHVERLTPTACVHLVLMGTNQTNVLHPEFARLAVKKFEDSIKSLRLKELERIALWMIMLNIPADNLCQLILRELNDPGRQKEVDAYGKCLPAVLHYLSFKKIYAEELISRVLTREFQKKYFGNSMAMQKRELLCLDLTTQIELPHYSGHKLEDKKRDFLLKSCTLWVPEEDRTKVSLFIQVLQSIKHTLEANFGKKGLMTSILPQHHVIEVLFCTDKQGTPIEIPSYLSDLEQWQPKILPKSALLSSVVFHTFIVITRSVKIHNSRDVVGNVLLRERQLRKTGYTPHRVFSDVWLDSPKNEQVAILQDLITKGCQESVRADEEIKGNVVT</sequence>
<dbReference type="OrthoDB" id="10064757at2759"/>
<comment type="caution">
    <text evidence="1">The sequence shown here is derived from an EMBL/GenBank/DDBJ whole genome shotgun (WGS) entry which is preliminary data.</text>
</comment>
<gene>
    <name evidence="1" type="ORF">AFUS01_LOCUS5784</name>
</gene>
<protein>
    <submittedName>
        <fullName evidence="1">Uncharacterized protein</fullName>
    </submittedName>
</protein>
<name>A0A8J2JEB8_9HEXA</name>
<keyword evidence="2" id="KW-1185">Reference proteome</keyword>
<evidence type="ECO:0000313" key="2">
    <source>
        <dbReference type="Proteomes" id="UP000708208"/>
    </source>
</evidence>